<dbReference type="HOGENOM" id="CLU_1831796_0_0_11"/>
<evidence type="ECO:0000313" key="1">
    <source>
        <dbReference type="EMBL" id="BAB99087.1"/>
    </source>
</evidence>
<dbReference type="PATRIC" id="fig|196627.13.peg.1650"/>
<dbReference type="SUPFAM" id="SSF102405">
    <property type="entry name" value="MCP/YpsA-like"/>
    <property type="match status" value="1"/>
</dbReference>
<dbReference type="STRING" id="196627.cg1909"/>
<dbReference type="Proteomes" id="UP000000582">
    <property type="component" value="Chromosome"/>
</dbReference>
<accession>Q6M4T3</accession>
<dbReference type="EMBL" id="BA000036">
    <property type="protein sequence ID" value="BAB99087.1"/>
    <property type="molecule type" value="Genomic_DNA"/>
</dbReference>
<dbReference type="KEGG" id="cgb:cg1909"/>
<dbReference type="BioCyc" id="CORYNE:G18NG-11286-MONOMER"/>
<gene>
    <name evidence="1" type="ordered locus">Cgl1694</name>
</gene>
<dbReference type="Gene3D" id="3.40.50.450">
    <property type="match status" value="1"/>
</dbReference>
<dbReference type="RefSeq" id="WP_011014545.1">
    <property type="nucleotide sequence ID" value="NC_003450.3"/>
</dbReference>
<dbReference type="SMR" id="Q8NPW7"/>
<evidence type="ECO:0000313" key="2">
    <source>
        <dbReference type="Proteomes" id="UP000000582"/>
    </source>
</evidence>
<sequence length="140" mass="15587">MERGLSKHNRFVLHSHGTGRRHSVGADAVWAYVITALKQAYLGRFSFVAEALLLTQPNQWPAHAQQQWQQLVLQADHANLYSEIYHPSVLMKRNTGIIAAADLVLAVINKNATTGGTAHTVREAETMRKQVFRIHPAGLV</sequence>
<dbReference type="OrthoDB" id="1795759at2"/>
<proteinExistence type="predicted"/>
<accession>Q8NPW7</accession>
<dbReference type="KEGG" id="cgl:Cgl1694"/>
<name>Q8NPW7_CORGL</name>
<keyword evidence="2" id="KW-1185">Reference proteome</keyword>
<protein>
    <submittedName>
        <fullName evidence="1">Uncharacterized protein</fullName>
    </submittedName>
</protein>
<dbReference type="AlphaFoldDB" id="Q8NPW7"/>
<organism evidence="1 2">
    <name type="scientific">Corynebacterium glutamicum (strain ATCC 13032 / DSM 20300 / JCM 1318 / BCRC 11384 / CCUG 27702 / LMG 3730 / NBRC 12168 / NCIMB 10025 / NRRL B-2784 / 534)</name>
    <dbReference type="NCBI Taxonomy" id="196627"/>
    <lineage>
        <taxon>Bacteria</taxon>
        <taxon>Bacillati</taxon>
        <taxon>Actinomycetota</taxon>
        <taxon>Actinomycetes</taxon>
        <taxon>Mycobacteriales</taxon>
        <taxon>Corynebacteriaceae</taxon>
        <taxon>Corynebacterium</taxon>
    </lineage>
</organism>
<dbReference type="GeneID" id="1019660"/>
<reference evidence="2" key="1">
    <citation type="journal article" date="2003" name="Appl. Microbiol. Biotechnol.">
        <title>The Corynebacterium glutamicum genome: features and impacts on biotechnological processes.</title>
        <authorList>
            <person name="Ikeda M."/>
            <person name="Nakagawa S."/>
        </authorList>
    </citation>
    <scope>NUCLEOTIDE SEQUENCE [LARGE SCALE GENOMIC DNA]</scope>
    <source>
        <strain evidence="2">ATCC 13032 / DSM 20300 / BCRC 11384 / JCM 1318 / LMG 3730 / NCIMB 10025</strain>
    </source>
</reference>